<dbReference type="InterPro" id="IPR036249">
    <property type="entry name" value="Thioredoxin-like_sf"/>
</dbReference>
<sequence>MSLTLYAAPMSSATPVVCALAELDVPHELVMLDLTAGDQKKPEYLALNPNGVVPTLVVDGTPMFEAVAIMQWLGDRYGVERGLWPAADAPERLTALSWTTWAYVTYGTMINILNYSQNPLADPALHHPPLAAHAQGEFGKLLGRLDARLAEHPNLLGDAYSLADMIVASVVAYSTYCGVSVDAHPHVKAWLQRFHQRPAYAKTWGAAPAA</sequence>
<reference evidence="3 4" key="1">
    <citation type="submission" date="2024-07" db="EMBL/GenBank/DDBJ databases">
        <title>Luteimonas salilacus sp. nov., isolated from the shore soil of Salt Lake in Tibet of China.</title>
        <authorList>
            <person name="Zhang X."/>
            <person name="Li A."/>
        </authorList>
    </citation>
    <scope>NUCLEOTIDE SEQUENCE [LARGE SCALE GENOMIC DNA]</scope>
    <source>
        <strain evidence="3 4">B3-2-R+30</strain>
    </source>
</reference>
<dbReference type="SFLD" id="SFLDS00019">
    <property type="entry name" value="Glutathione_Transferase_(cytos"/>
    <property type="match status" value="1"/>
</dbReference>
<dbReference type="Pfam" id="PF02798">
    <property type="entry name" value="GST_N"/>
    <property type="match status" value="1"/>
</dbReference>
<feature type="domain" description="GST C-terminal" evidence="2">
    <location>
        <begin position="88"/>
        <end position="210"/>
    </location>
</feature>
<dbReference type="InterPro" id="IPR004045">
    <property type="entry name" value="Glutathione_S-Trfase_N"/>
</dbReference>
<evidence type="ECO:0000313" key="4">
    <source>
        <dbReference type="Proteomes" id="UP001566331"/>
    </source>
</evidence>
<keyword evidence="4" id="KW-1185">Reference proteome</keyword>
<comment type="caution">
    <text evidence="3">The sequence shown here is derived from an EMBL/GenBank/DDBJ whole genome shotgun (WGS) entry which is preliminary data.</text>
</comment>
<dbReference type="SFLD" id="SFLDG00358">
    <property type="entry name" value="Main_(cytGST)"/>
    <property type="match status" value="1"/>
</dbReference>
<dbReference type="SFLD" id="SFLDG01150">
    <property type="entry name" value="Main.1:_Beta-like"/>
    <property type="match status" value="1"/>
</dbReference>
<dbReference type="PROSITE" id="PS50405">
    <property type="entry name" value="GST_CTER"/>
    <property type="match status" value="1"/>
</dbReference>
<organism evidence="3 4">
    <name type="scientific">Luteimonas salinilitoris</name>
    <dbReference type="NCBI Taxonomy" id="3237697"/>
    <lineage>
        <taxon>Bacteria</taxon>
        <taxon>Pseudomonadati</taxon>
        <taxon>Pseudomonadota</taxon>
        <taxon>Gammaproteobacteria</taxon>
        <taxon>Lysobacterales</taxon>
        <taxon>Lysobacteraceae</taxon>
        <taxon>Luteimonas</taxon>
    </lineage>
</organism>
<dbReference type="InterPro" id="IPR036282">
    <property type="entry name" value="Glutathione-S-Trfase_C_sf"/>
</dbReference>
<dbReference type="PANTHER" id="PTHR44051">
    <property type="entry name" value="GLUTATHIONE S-TRANSFERASE-RELATED"/>
    <property type="match status" value="1"/>
</dbReference>
<dbReference type="Pfam" id="PF13410">
    <property type="entry name" value="GST_C_2"/>
    <property type="match status" value="1"/>
</dbReference>
<protein>
    <submittedName>
        <fullName evidence="3">Glutathione S-transferase family protein</fullName>
    </submittedName>
</protein>
<feature type="domain" description="GST N-terminal" evidence="1">
    <location>
        <begin position="1"/>
        <end position="81"/>
    </location>
</feature>
<evidence type="ECO:0000259" key="2">
    <source>
        <dbReference type="PROSITE" id="PS50405"/>
    </source>
</evidence>
<dbReference type="PANTHER" id="PTHR44051:SF8">
    <property type="entry name" value="GLUTATHIONE S-TRANSFERASE GSTA"/>
    <property type="match status" value="1"/>
</dbReference>
<dbReference type="Gene3D" id="1.20.1050.10">
    <property type="match status" value="1"/>
</dbReference>
<evidence type="ECO:0000313" key="3">
    <source>
        <dbReference type="EMBL" id="MEZ0473194.1"/>
    </source>
</evidence>
<dbReference type="InterPro" id="IPR010987">
    <property type="entry name" value="Glutathione-S-Trfase_C-like"/>
</dbReference>
<dbReference type="PROSITE" id="PS50404">
    <property type="entry name" value="GST_NTER"/>
    <property type="match status" value="1"/>
</dbReference>
<dbReference type="SUPFAM" id="SSF52833">
    <property type="entry name" value="Thioredoxin-like"/>
    <property type="match status" value="1"/>
</dbReference>
<evidence type="ECO:0000259" key="1">
    <source>
        <dbReference type="PROSITE" id="PS50404"/>
    </source>
</evidence>
<dbReference type="SUPFAM" id="SSF47616">
    <property type="entry name" value="GST C-terminal domain-like"/>
    <property type="match status" value="1"/>
</dbReference>
<dbReference type="EMBL" id="JBFWIC010000001">
    <property type="protein sequence ID" value="MEZ0473194.1"/>
    <property type="molecule type" value="Genomic_DNA"/>
</dbReference>
<dbReference type="InterPro" id="IPR040079">
    <property type="entry name" value="Glutathione_S-Trfase"/>
</dbReference>
<gene>
    <name evidence="3" type="ORF">AB6713_00965</name>
</gene>
<dbReference type="RefSeq" id="WP_370563308.1">
    <property type="nucleotide sequence ID" value="NZ_JBFWIB010000003.1"/>
</dbReference>
<dbReference type="Proteomes" id="UP001566331">
    <property type="component" value="Unassembled WGS sequence"/>
</dbReference>
<proteinExistence type="predicted"/>
<name>A0ABV4HP24_9GAMM</name>
<dbReference type="CDD" id="cd03046">
    <property type="entry name" value="GST_N_GTT1_like"/>
    <property type="match status" value="1"/>
</dbReference>
<dbReference type="Gene3D" id="3.40.30.10">
    <property type="entry name" value="Glutaredoxin"/>
    <property type="match status" value="1"/>
</dbReference>
<accession>A0ABV4HP24</accession>